<dbReference type="RefSeq" id="WP_387975665.1">
    <property type="nucleotide sequence ID" value="NZ_JBHRWO010000010.1"/>
</dbReference>
<comment type="caution">
    <text evidence="2">The sequence shown here is derived from an EMBL/GenBank/DDBJ whole genome shotgun (WGS) entry which is preliminary data.</text>
</comment>
<dbReference type="EMBL" id="JBHRWO010000010">
    <property type="protein sequence ID" value="MFC3493387.1"/>
    <property type="molecule type" value="Genomic_DNA"/>
</dbReference>
<keyword evidence="1" id="KW-0732">Signal</keyword>
<dbReference type="PROSITE" id="PS51257">
    <property type="entry name" value="PROKAR_LIPOPROTEIN"/>
    <property type="match status" value="1"/>
</dbReference>
<keyword evidence="3" id="KW-1185">Reference proteome</keyword>
<accession>A0ABV7Q0M6</accession>
<dbReference type="Proteomes" id="UP001595712">
    <property type="component" value="Unassembled WGS sequence"/>
</dbReference>
<evidence type="ECO:0000256" key="1">
    <source>
        <dbReference type="SAM" id="SignalP"/>
    </source>
</evidence>
<proteinExistence type="predicted"/>
<reference evidence="3" key="1">
    <citation type="journal article" date="2019" name="Int. J. Syst. Evol. Microbiol.">
        <title>The Global Catalogue of Microorganisms (GCM) 10K type strain sequencing project: providing services to taxonomists for standard genome sequencing and annotation.</title>
        <authorList>
            <consortium name="The Broad Institute Genomics Platform"/>
            <consortium name="The Broad Institute Genome Sequencing Center for Infectious Disease"/>
            <person name="Wu L."/>
            <person name="Ma J."/>
        </authorList>
    </citation>
    <scope>NUCLEOTIDE SEQUENCE [LARGE SCALE GENOMIC DNA]</scope>
    <source>
        <strain evidence="3">CGMCC 4.7396</strain>
    </source>
</reference>
<evidence type="ECO:0000313" key="2">
    <source>
        <dbReference type="EMBL" id="MFC3493387.1"/>
    </source>
</evidence>
<protein>
    <submittedName>
        <fullName evidence="2">Uncharacterized protein</fullName>
    </submittedName>
</protein>
<evidence type="ECO:0000313" key="3">
    <source>
        <dbReference type="Proteomes" id="UP001595712"/>
    </source>
</evidence>
<organism evidence="2 3">
    <name type="scientific">Glycomyces rhizosphaerae</name>
    <dbReference type="NCBI Taxonomy" id="2054422"/>
    <lineage>
        <taxon>Bacteria</taxon>
        <taxon>Bacillati</taxon>
        <taxon>Actinomycetota</taxon>
        <taxon>Actinomycetes</taxon>
        <taxon>Glycomycetales</taxon>
        <taxon>Glycomycetaceae</taxon>
        <taxon>Glycomyces</taxon>
    </lineage>
</organism>
<feature type="signal peptide" evidence="1">
    <location>
        <begin position="1"/>
        <end position="16"/>
    </location>
</feature>
<gene>
    <name evidence="2" type="ORF">ACFO8M_12940</name>
</gene>
<name>A0ABV7Q0M6_9ACTN</name>
<feature type="chain" id="PRO_5046279966" evidence="1">
    <location>
        <begin position="17"/>
        <end position="198"/>
    </location>
</feature>
<sequence length="198" mass="20641">MAKRLLILAMALAALAGCTDGSAEGESGQTAEQATESGPDADLVAWLDGFCAAYTAAVPEPFDGTVPDTTTEEDRAPLLEFIGDTLSLIGTWEGQAAAVPDAPGDDAQVMLEQYRTELGELRVKFEEHADHAASYPAGEGLTSVHFLAVWDLAGFRPLSIGADGTGFTTYVEQYPELEEAAALAPACPGSEAIETASD</sequence>